<dbReference type="Proteomes" id="UP000198635">
    <property type="component" value="Unassembled WGS sequence"/>
</dbReference>
<gene>
    <name evidence="2" type="ORF">SAMN04488082_101403</name>
</gene>
<keyword evidence="1" id="KW-0812">Transmembrane</keyword>
<dbReference type="Pfam" id="PF07963">
    <property type="entry name" value="N_methyl"/>
    <property type="match status" value="1"/>
</dbReference>
<keyword evidence="3" id="KW-1185">Reference proteome</keyword>
<reference evidence="3" key="1">
    <citation type="submission" date="2016-10" db="EMBL/GenBank/DDBJ databases">
        <authorList>
            <person name="Varghese N."/>
            <person name="Submissions S."/>
        </authorList>
    </citation>
    <scope>NUCLEOTIDE SEQUENCE [LARGE SCALE GENOMIC DNA]</scope>
    <source>
        <strain evidence="3">DSM 5918</strain>
    </source>
</reference>
<dbReference type="InterPro" id="IPR012902">
    <property type="entry name" value="N_methyl_site"/>
</dbReference>
<protein>
    <submittedName>
        <fullName evidence="2">Prepilin-type N-terminal cleavage/methylation domain-containing protein</fullName>
    </submittedName>
</protein>
<dbReference type="RefSeq" id="WP_092372450.1">
    <property type="nucleotide sequence ID" value="NZ_FORX01000001.1"/>
</dbReference>
<evidence type="ECO:0000313" key="2">
    <source>
        <dbReference type="EMBL" id="SFJ13324.1"/>
    </source>
</evidence>
<dbReference type="OrthoDB" id="5471152at2"/>
<name>A0A1I3NVN2_9BACT</name>
<feature type="transmembrane region" description="Helical" evidence="1">
    <location>
        <begin position="38"/>
        <end position="59"/>
    </location>
</feature>
<dbReference type="AlphaFoldDB" id="A0A1I3NVN2"/>
<evidence type="ECO:0000313" key="3">
    <source>
        <dbReference type="Proteomes" id="UP000198635"/>
    </source>
</evidence>
<dbReference type="STRING" id="52560.SAMN04488082_101403"/>
<dbReference type="EMBL" id="FORX01000001">
    <property type="protein sequence ID" value="SFJ13324.1"/>
    <property type="molecule type" value="Genomic_DNA"/>
</dbReference>
<evidence type="ECO:0000256" key="1">
    <source>
        <dbReference type="SAM" id="Phobius"/>
    </source>
</evidence>
<organism evidence="2 3">
    <name type="scientific">Desulfomicrobium apsheronum</name>
    <dbReference type="NCBI Taxonomy" id="52560"/>
    <lineage>
        <taxon>Bacteria</taxon>
        <taxon>Pseudomonadati</taxon>
        <taxon>Thermodesulfobacteriota</taxon>
        <taxon>Desulfovibrionia</taxon>
        <taxon>Desulfovibrionales</taxon>
        <taxon>Desulfomicrobiaceae</taxon>
        <taxon>Desulfomicrobium</taxon>
    </lineage>
</organism>
<keyword evidence="1" id="KW-0472">Membrane</keyword>
<keyword evidence="1" id="KW-1133">Transmembrane helix</keyword>
<dbReference type="NCBIfam" id="TIGR02532">
    <property type="entry name" value="IV_pilin_GFxxxE"/>
    <property type="match status" value="1"/>
</dbReference>
<proteinExistence type="predicted"/>
<dbReference type="PROSITE" id="PS00409">
    <property type="entry name" value="PROKAR_NTER_METHYL"/>
    <property type="match status" value="1"/>
</dbReference>
<accession>A0A1I3NVN2</accession>
<sequence length="156" mass="17430">MHRPNFRAAKPLHHDRIAIPKAMNGIIRKKRRSQGFTLIEVLVATAILGVGLMAVATLISRAAIQDSRAYYASRGSLLVEEVLERATRAQYSPQAFRALTAMNASTVIDGIQFFMTCALTDDTPVERCRQMTCDLSFNNKGHHSTVRYIHVLSPKF</sequence>